<dbReference type="Gene3D" id="3.40.50.12760">
    <property type="match status" value="1"/>
</dbReference>
<reference evidence="2" key="1">
    <citation type="journal article" date="2020" name="Nature">
        <title>Giant virus diversity and host interactions through global metagenomics.</title>
        <authorList>
            <person name="Schulz F."/>
            <person name="Roux S."/>
            <person name="Paez-Espino D."/>
            <person name="Jungbluth S."/>
            <person name="Walsh D.A."/>
            <person name="Denef V.J."/>
            <person name="McMahon K.D."/>
            <person name="Konstantinidis K.T."/>
            <person name="Eloe-Fadrosh E.A."/>
            <person name="Kyrpides N.C."/>
            <person name="Woyke T."/>
        </authorList>
    </citation>
    <scope>NUCLEOTIDE SEQUENCE</scope>
    <source>
        <strain evidence="2">GVMAG-M-3300025138-11</strain>
    </source>
</reference>
<dbReference type="EMBL" id="MN740276">
    <property type="protein sequence ID" value="QHT97385.1"/>
    <property type="molecule type" value="Genomic_DNA"/>
</dbReference>
<evidence type="ECO:0000313" key="2">
    <source>
        <dbReference type="EMBL" id="QHT97385.1"/>
    </source>
</evidence>
<name>A0A6C0IY69_9ZZZZ</name>
<dbReference type="Pfam" id="PF01728">
    <property type="entry name" value="FtsJ"/>
    <property type="match status" value="1"/>
</dbReference>
<dbReference type="GO" id="GO:0005634">
    <property type="term" value="C:nucleus"/>
    <property type="evidence" value="ECO:0007669"/>
    <property type="project" value="TreeGrafter"/>
</dbReference>
<dbReference type="InterPro" id="IPR002877">
    <property type="entry name" value="RNA_MeTrfase_FtsJ_dom"/>
</dbReference>
<dbReference type="SUPFAM" id="SSF53335">
    <property type="entry name" value="S-adenosyl-L-methionine-dependent methyltransferases"/>
    <property type="match status" value="1"/>
</dbReference>
<dbReference type="GO" id="GO:0006370">
    <property type="term" value="P:7-methylguanosine mRNA capping"/>
    <property type="evidence" value="ECO:0007669"/>
    <property type="project" value="TreeGrafter"/>
</dbReference>
<dbReference type="GO" id="GO:0004483">
    <property type="term" value="F:methyltransferase cap1 activity"/>
    <property type="evidence" value="ECO:0007669"/>
    <property type="project" value="UniProtKB-ARBA"/>
</dbReference>
<dbReference type="InterPro" id="IPR050851">
    <property type="entry name" value="mRNA_Cap_2O-Ribose_MeTrfase"/>
</dbReference>
<evidence type="ECO:0000259" key="1">
    <source>
        <dbReference type="Pfam" id="PF01728"/>
    </source>
</evidence>
<feature type="domain" description="Ribosomal RNA methyltransferase FtsJ" evidence="1">
    <location>
        <begin position="85"/>
        <end position="286"/>
    </location>
</feature>
<accession>A0A6C0IY69</accession>
<dbReference type="InterPro" id="IPR029063">
    <property type="entry name" value="SAM-dependent_MTases_sf"/>
</dbReference>
<organism evidence="2">
    <name type="scientific">viral metagenome</name>
    <dbReference type="NCBI Taxonomy" id="1070528"/>
    <lineage>
        <taxon>unclassified sequences</taxon>
        <taxon>metagenomes</taxon>
        <taxon>organismal metagenomes</taxon>
    </lineage>
</organism>
<dbReference type="PANTHER" id="PTHR16121">
    <property type="entry name" value="CAP-SPECIFIC MRNA (NUCLEOSIDE-2'-O-)-METHYLTRANSFERASE 1-RELATED"/>
    <property type="match status" value="1"/>
</dbReference>
<proteinExistence type="predicted"/>
<dbReference type="GO" id="GO:0032259">
    <property type="term" value="P:methylation"/>
    <property type="evidence" value="ECO:0007669"/>
    <property type="project" value="InterPro"/>
</dbReference>
<dbReference type="GO" id="GO:0005737">
    <property type="term" value="C:cytoplasm"/>
    <property type="evidence" value="ECO:0007669"/>
    <property type="project" value="TreeGrafter"/>
</dbReference>
<protein>
    <recommendedName>
        <fullName evidence="1">Ribosomal RNA methyltransferase FtsJ domain-containing protein</fullName>
    </recommendedName>
</protein>
<sequence>MNNILKTHSLELNQNRFDLKNLELKLSKTINHQDYNLNIFNIVNKYKKYIDNVDKFLWDKIKLLVNDYESIYSKEISVSSYIPISRAYFKFWELLKKYHLINNNANLNTLCLAEGPGGFVEAIYNYRKKHSKFDTKCTCMTLISEDNFIPDWKKASFFFKCNKNINLFYGKDNTGDLYNPDNIKELFKKFKKNKIDLATADGGFDYSSNYQTQEQSSYKLIVCEIISALGCLKEGGNFVIKIFDIHTKFTLKIIYFLTKYFKKVLIDKPVTSRNLNSEKYLICLNFVGIEDVLLEKFLILIDKWNNYEKKKMYITDIFTFDIPNDFENLIYNYNIIYSKYNLSNIIKALTYIQIGLPYKHEKYLRQYQVLKSSYWCYIYDIGINFKLEELNSEIYIE</sequence>
<dbReference type="PANTHER" id="PTHR16121:SF0">
    <property type="entry name" value="CAP-SPECIFIC MRNA (NUCLEOSIDE-2'-O-)-METHYLTRANSFERASE 1"/>
    <property type="match status" value="1"/>
</dbReference>
<dbReference type="AlphaFoldDB" id="A0A6C0IY69"/>